<reference evidence="3 4" key="1">
    <citation type="submission" date="2020-03" db="EMBL/GenBank/DDBJ databases">
        <title>Whole genome shotgun sequence of Phytohabitans rumicis NBRC 108638.</title>
        <authorList>
            <person name="Komaki H."/>
            <person name="Tamura T."/>
        </authorList>
    </citation>
    <scope>NUCLEOTIDE SEQUENCE [LARGE SCALE GENOMIC DNA]</scope>
    <source>
        <strain evidence="3 4">NBRC 108638</strain>
    </source>
</reference>
<evidence type="ECO:0000313" key="3">
    <source>
        <dbReference type="EMBL" id="GFJ96032.1"/>
    </source>
</evidence>
<comment type="caution">
    <text evidence="3">The sequence shown here is derived from an EMBL/GenBank/DDBJ whole genome shotgun (WGS) entry which is preliminary data.</text>
</comment>
<evidence type="ECO:0000256" key="2">
    <source>
        <dbReference type="SAM" id="Phobius"/>
    </source>
</evidence>
<dbReference type="EMBL" id="BLPG01000002">
    <property type="protein sequence ID" value="GFJ96032.1"/>
    <property type="molecule type" value="Genomic_DNA"/>
</dbReference>
<proteinExistence type="predicted"/>
<keyword evidence="2" id="KW-1133">Transmembrane helix</keyword>
<evidence type="ECO:0008006" key="5">
    <source>
        <dbReference type="Google" id="ProtNLM"/>
    </source>
</evidence>
<feature type="transmembrane region" description="Helical" evidence="2">
    <location>
        <begin position="6"/>
        <end position="26"/>
    </location>
</feature>
<keyword evidence="2" id="KW-0812">Transmembrane</keyword>
<keyword evidence="4" id="KW-1185">Reference proteome</keyword>
<dbReference type="AlphaFoldDB" id="A0A6V8LFJ0"/>
<gene>
    <name evidence="3" type="ORF">Prum_096740</name>
</gene>
<dbReference type="RefSeq" id="WP_308785455.1">
    <property type="nucleotide sequence ID" value="NZ_BAABJB010000057.1"/>
</dbReference>
<protein>
    <recommendedName>
        <fullName evidence="5">Secreted protein</fullName>
    </recommendedName>
</protein>
<organism evidence="3 4">
    <name type="scientific">Phytohabitans rumicis</name>
    <dbReference type="NCBI Taxonomy" id="1076125"/>
    <lineage>
        <taxon>Bacteria</taxon>
        <taxon>Bacillati</taxon>
        <taxon>Actinomycetota</taxon>
        <taxon>Actinomycetes</taxon>
        <taxon>Micromonosporales</taxon>
        <taxon>Micromonosporaceae</taxon>
    </lineage>
</organism>
<keyword evidence="2" id="KW-0472">Membrane</keyword>
<reference evidence="3 4" key="2">
    <citation type="submission" date="2020-03" db="EMBL/GenBank/DDBJ databases">
        <authorList>
            <person name="Ichikawa N."/>
            <person name="Kimura A."/>
            <person name="Kitahashi Y."/>
            <person name="Uohara A."/>
        </authorList>
    </citation>
    <scope>NUCLEOTIDE SEQUENCE [LARGE SCALE GENOMIC DNA]</scope>
    <source>
        <strain evidence="3 4">NBRC 108638</strain>
    </source>
</reference>
<evidence type="ECO:0000313" key="4">
    <source>
        <dbReference type="Proteomes" id="UP000482960"/>
    </source>
</evidence>
<dbReference type="Proteomes" id="UP000482960">
    <property type="component" value="Unassembled WGS sequence"/>
</dbReference>
<sequence length="216" mass="23603">MSTAGIIVLIIVVVVAALAVAGWRPVRRRTLQRRFGPEYDRVVAEQPNRAAAERELRERERKHAELELKPLAPDARARYAAEWAKVQARFVDSPSDAVRDGDELVTRLVGDIGYPTDSDDERLALLSVEHAGTFGRYRDAHEISLRNARGEASTEQLRRALVQYRALFAELLGDPPVPQTGEPLGVGSVATGSAADHAINNTVPMPVPGNAPRSLS</sequence>
<name>A0A6V8LFJ0_9ACTN</name>
<accession>A0A6V8LFJ0</accession>
<evidence type="ECO:0000256" key="1">
    <source>
        <dbReference type="SAM" id="MobiDB-lite"/>
    </source>
</evidence>
<feature type="region of interest" description="Disordered" evidence="1">
    <location>
        <begin position="197"/>
        <end position="216"/>
    </location>
</feature>